<dbReference type="GO" id="GO:0008137">
    <property type="term" value="F:NADH dehydrogenase (ubiquinone) activity"/>
    <property type="evidence" value="ECO:0007669"/>
    <property type="project" value="UniProtKB-EC"/>
</dbReference>
<gene>
    <name evidence="11" type="primary">ND5</name>
</gene>
<feature type="transmembrane region" description="Helical" evidence="8">
    <location>
        <begin position="155"/>
        <end position="179"/>
    </location>
</feature>
<keyword evidence="5 8" id="KW-0472">Membrane</keyword>
<feature type="transmembrane region" description="Helical" evidence="8">
    <location>
        <begin position="425"/>
        <end position="446"/>
    </location>
</feature>
<dbReference type="PRINTS" id="PR01434">
    <property type="entry name" value="NADHDHGNASE5"/>
</dbReference>
<feature type="signal peptide" evidence="9">
    <location>
        <begin position="1"/>
        <end position="17"/>
    </location>
</feature>
<comment type="catalytic activity">
    <reaction evidence="7">
        <text>a ubiquinone + NADH + 5 H(+)(in) = a ubiquinol + NAD(+) + 4 H(+)(out)</text>
        <dbReference type="Rhea" id="RHEA:29091"/>
        <dbReference type="Rhea" id="RHEA-COMP:9565"/>
        <dbReference type="Rhea" id="RHEA-COMP:9566"/>
        <dbReference type="ChEBI" id="CHEBI:15378"/>
        <dbReference type="ChEBI" id="CHEBI:16389"/>
        <dbReference type="ChEBI" id="CHEBI:17976"/>
        <dbReference type="ChEBI" id="CHEBI:57540"/>
        <dbReference type="ChEBI" id="CHEBI:57945"/>
        <dbReference type="EC" id="7.1.1.2"/>
    </reaction>
</comment>
<feature type="transmembrane region" description="Helical" evidence="8">
    <location>
        <begin position="382"/>
        <end position="405"/>
    </location>
</feature>
<evidence type="ECO:0000256" key="7">
    <source>
        <dbReference type="ARBA" id="ARBA00049551"/>
    </source>
</evidence>
<dbReference type="GO" id="GO:0016020">
    <property type="term" value="C:membrane"/>
    <property type="evidence" value="ECO:0007669"/>
    <property type="project" value="UniProtKB-SubCell"/>
</dbReference>
<evidence type="ECO:0000256" key="3">
    <source>
        <dbReference type="ARBA" id="ARBA00022692"/>
    </source>
</evidence>
<feature type="chain" id="PRO_5003470627" description="NADH:ubiquinone reductase (H(+)-translocating)" evidence="9">
    <location>
        <begin position="18"/>
        <end position="522"/>
    </location>
</feature>
<feature type="transmembrane region" description="Helical" evidence="8">
    <location>
        <begin position="126"/>
        <end position="149"/>
    </location>
</feature>
<dbReference type="GO" id="GO:0015990">
    <property type="term" value="P:electron transport coupled proton transport"/>
    <property type="evidence" value="ECO:0007669"/>
    <property type="project" value="TreeGrafter"/>
</dbReference>
<feature type="transmembrane region" description="Helical" evidence="8">
    <location>
        <begin position="316"/>
        <end position="337"/>
    </location>
</feature>
<evidence type="ECO:0000256" key="2">
    <source>
        <dbReference type="ARBA" id="ARBA00012944"/>
    </source>
</evidence>
<keyword evidence="11" id="KW-0496">Mitochondrion</keyword>
<evidence type="ECO:0000256" key="8">
    <source>
        <dbReference type="SAM" id="Phobius"/>
    </source>
</evidence>
<feature type="transmembrane region" description="Helical" evidence="8">
    <location>
        <begin position="218"/>
        <end position="240"/>
    </location>
</feature>
<organism evidence="11">
    <name type="scientific">Schistosoma turkestanicum</name>
    <dbReference type="NCBI Taxonomy" id="1163369"/>
    <lineage>
        <taxon>Eukaryota</taxon>
        <taxon>Metazoa</taxon>
        <taxon>Spiralia</taxon>
        <taxon>Lophotrochozoa</taxon>
        <taxon>Platyhelminthes</taxon>
        <taxon>Trematoda</taxon>
        <taxon>Digenea</taxon>
        <taxon>Strigeidida</taxon>
        <taxon>Schistosomatoidea</taxon>
        <taxon>Schistosomatidae</taxon>
        <taxon>Schistosoma</taxon>
    </lineage>
</organism>
<dbReference type="PANTHER" id="PTHR42829">
    <property type="entry name" value="NADH-UBIQUINONE OXIDOREDUCTASE CHAIN 5"/>
    <property type="match status" value="1"/>
</dbReference>
<feature type="transmembrane region" description="Helical" evidence="8">
    <location>
        <begin position="46"/>
        <end position="67"/>
    </location>
</feature>
<evidence type="ECO:0000256" key="9">
    <source>
        <dbReference type="SAM" id="SignalP"/>
    </source>
</evidence>
<dbReference type="EMBL" id="HQ283100">
    <property type="protein sequence ID" value="ADU04579.1"/>
    <property type="molecule type" value="Genomic_DNA"/>
</dbReference>
<proteinExistence type="predicted"/>
<evidence type="ECO:0000259" key="10">
    <source>
        <dbReference type="Pfam" id="PF00361"/>
    </source>
</evidence>
<reference evidence="11" key="1">
    <citation type="journal article" date="2011" name="Infect. Genet. Evol.">
        <title>The complete mitochondrial genome of Orientobilharzia turkestanicum supports its affinity with African Schistosoma spp.</title>
        <authorList>
            <person name="Wang Y."/>
            <person name="Wang C.R."/>
            <person name="Zhao G.H."/>
            <person name="Gao J.F."/>
            <person name="Li M.W."/>
            <person name="Zhu X.Q."/>
        </authorList>
    </citation>
    <scope>NUCLEOTIDE SEQUENCE</scope>
</reference>
<dbReference type="PANTHER" id="PTHR42829:SF2">
    <property type="entry name" value="NADH-UBIQUINONE OXIDOREDUCTASE CHAIN 5"/>
    <property type="match status" value="1"/>
</dbReference>
<keyword evidence="4 8" id="KW-1133">Transmembrane helix</keyword>
<comment type="subcellular location">
    <subcellularLocation>
        <location evidence="1">Membrane</location>
        <topology evidence="1">Multi-pass membrane protein</topology>
    </subcellularLocation>
</comment>
<dbReference type="InterPro" id="IPR003945">
    <property type="entry name" value="NU5C-like"/>
</dbReference>
<feature type="domain" description="NADH:quinone oxidoreductase/Mrp antiporter transmembrane" evidence="10">
    <location>
        <begin position="93"/>
        <end position="358"/>
    </location>
</feature>
<sequence>MLVSLLILLLMFLYASCVGGWLVLSFSGDLVKNNCFVLHYSNPDNFLMVLMLVICSVIAVSYVFHYVSINQDSVALALLMVVFVSVMMFLVLSNSLLLSLFMWEYLGLISYILVCYYDSCTSLRGALVTLFSSRFGDVGLFILLAYYILGGGSSVVIILCVGLIIFTKSACFPFISWLLEAMRAPTPVSSLVHSSTLVAAGAWFLSNYSGFLVLDSNLFVYLVVLISMLTLLVSGICIMVCQDVKQIVALSTCNNISWVVLMIINGEVNVALVQLIVHGVSKCLLFTVIGDYIGANSGGQMLKQMHFGVWSNFSKVIFVSVLLLSLSGFPFIGLYFSKHAFLSEVFLNGTVNLVILFFLWVSLIFSMAYCVRLFNILCGWSVYSVVGIYSFYSLLWFIPIISTVIGNSAIAGLDMTGSFSLGGSLMVVVSLVLGIVLGCICSWETATSIWFRELMGCNYLVFFVESVVVWLNNFIGLVIFRWEVYLLWTVRSVINIDYYDFDNMLKLYSLVIGLVLLWCFLI</sequence>
<evidence type="ECO:0000256" key="6">
    <source>
        <dbReference type="ARBA" id="ARBA00031027"/>
    </source>
</evidence>
<dbReference type="GO" id="GO:0042773">
    <property type="term" value="P:ATP synthesis coupled electron transport"/>
    <property type="evidence" value="ECO:0007669"/>
    <property type="project" value="InterPro"/>
</dbReference>
<evidence type="ECO:0000256" key="1">
    <source>
        <dbReference type="ARBA" id="ARBA00004141"/>
    </source>
</evidence>
<protein>
    <recommendedName>
        <fullName evidence="2">NADH:ubiquinone reductase (H(+)-translocating)</fullName>
        <ecNumber evidence="2">7.1.1.2</ecNumber>
    </recommendedName>
    <alternativeName>
        <fullName evidence="6">NADH dehydrogenase subunit 5</fullName>
    </alternativeName>
</protein>
<feature type="transmembrane region" description="Helical" evidence="8">
    <location>
        <begin position="504"/>
        <end position="521"/>
    </location>
</feature>
<feature type="transmembrane region" description="Helical" evidence="8">
    <location>
        <begin position="247"/>
        <end position="265"/>
    </location>
</feature>
<geneLocation type="mitochondrion" evidence="11"/>
<dbReference type="InterPro" id="IPR001750">
    <property type="entry name" value="ND/Mrp_TM"/>
</dbReference>
<feature type="transmembrane region" description="Helical" evidence="8">
    <location>
        <begin position="349"/>
        <end position="370"/>
    </location>
</feature>
<feature type="transmembrane region" description="Helical" evidence="8">
    <location>
        <begin position="458"/>
        <end position="484"/>
    </location>
</feature>
<feature type="transmembrane region" description="Helical" evidence="8">
    <location>
        <begin position="74"/>
        <end position="92"/>
    </location>
</feature>
<feature type="transmembrane region" description="Helical" evidence="8">
    <location>
        <begin position="98"/>
        <end position="117"/>
    </location>
</feature>
<dbReference type="Pfam" id="PF00361">
    <property type="entry name" value="Proton_antipo_M"/>
    <property type="match status" value="1"/>
</dbReference>
<evidence type="ECO:0000313" key="11">
    <source>
        <dbReference type="EMBL" id="ADU04579.1"/>
    </source>
</evidence>
<evidence type="ECO:0000256" key="4">
    <source>
        <dbReference type="ARBA" id="ARBA00022989"/>
    </source>
</evidence>
<accession>G4WCQ0</accession>
<feature type="transmembrane region" description="Helical" evidence="8">
    <location>
        <begin position="191"/>
        <end position="212"/>
    </location>
</feature>
<feature type="transmembrane region" description="Helical" evidence="8">
    <location>
        <begin position="271"/>
        <end position="295"/>
    </location>
</feature>
<dbReference type="GO" id="GO:0003954">
    <property type="term" value="F:NADH dehydrogenase activity"/>
    <property type="evidence" value="ECO:0007669"/>
    <property type="project" value="TreeGrafter"/>
</dbReference>
<dbReference type="EC" id="7.1.1.2" evidence="2"/>
<keyword evidence="3 8" id="KW-0812">Transmembrane</keyword>
<name>G4WCQ0_9TREM</name>
<keyword evidence="9" id="KW-0732">Signal</keyword>
<evidence type="ECO:0000256" key="5">
    <source>
        <dbReference type="ARBA" id="ARBA00023136"/>
    </source>
</evidence>
<dbReference type="AlphaFoldDB" id="G4WCQ0"/>